<dbReference type="Gene3D" id="3.40.50.1360">
    <property type="match status" value="1"/>
</dbReference>
<dbReference type="InterPro" id="IPR037171">
    <property type="entry name" value="NagB/RpiA_transferase-like"/>
</dbReference>
<dbReference type="InterPro" id="IPR006148">
    <property type="entry name" value="Glc/Gal-6P_isomerase"/>
</dbReference>
<dbReference type="EC" id="3.1.1.31" evidence="5 7"/>
<evidence type="ECO:0000259" key="8">
    <source>
        <dbReference type="Pfam" id="PF01182"/>
    </source>
</evidence>
<evidence type="ECO:0000256" key="7">
    <source>
        <dbReference type="RuleBase" id="RU365095"/>
    </source>
</evidence>
<dbReference type="Proteomes" id="UP000532936">
    <property type="component" value="Unassembled WGS sequence"/>
</dbReference>
<dbReference type="UniPathway" id="UPA00115">
    <property type="reaction ID" value="UER00409"/>
</dbReference>
<comment type="pathway">
    <text evidence="3 7">Carbohydrate degradation; pentose phosphate pathway; D-ribulose 5-phosphate from D-glucose 6-phosphate (oxidative stage): step 2/3.</text>
</comment>
<dbReference type="CDD" id="cd01400">
    <property type="entry name" value="6PGL"/>
    <property type="match status" value="1"/>
</dbReference>
<dbReference type="InterPro" id="IPR039104">
    <property type="entry name" value="6PGL"/>
</dbReference>
<comment type="function">
    <text evidence="2 7">Hydrolysis of 6-phosphogluconolactone to 6-phosphogluconate.</text>
</comment>
<dbReference type="InterPro" id="IPR005900">
    <property type="entry name" value="6-phosphogluconolactonase_DevB"/>
</dbReference>
<dbReference type="PANTHER" id="PTHR11054:SF0">
    <property type="entry name" value="6-PHOSPHOGLUCONOLACTONASE"/>
    <property type="match status" value="1"/>
</dbReference>
<dbReference type="AlphaFoldDB" id="A0A7W6A4Z3"/>
<accession>A0A7W6A4Z3</accession>
<protein>
    <recommendedName>
        <fullName evidence="6 7">6-phosphogluconolactonase</fullName>
        <shortName evidence="7">6PGL</shortName>
        <ecNumber evidence="5 7">3.1.1.31</ecNumber>
    </recommendedName>
</protein>
<evidence type="ECO:0000256" key="1">
    <source>
        <dbReference type="ARBA" id="ARBA00000832"/>
    </source>
</evidence>
<evidence type="ECO:0000256" key="5">
    <source>
        <dbReference type="ARBA" id="ARBA00013198"/>
    </source>
</evidence>
<evidence type="ECO:0000256" key="4">
    <source>
        <dbReference type="ARBA" id="ARBA00010662"/>
    </source>
</evidence>
<dbReference type="GO" id="GO:0005975">
    <property type="term" value="P:carbohydrate metabolic process"/>
    <property type="evidence" value="ECO:0007669"/>
    <property type="project" value="UniProtKB-UniRule"/>
</dbReference>
<evidence type="ECO:0000313" key="9">
    <source>
        <dbReference type="EMBL" id="MBB3872252.1"/>
    </source>
</evidence>
<comment type="similarity">
    <text evidence="4 7">Belongs to the glucosamine/galactosamine-6-phosphate isomerase family. 6-phosphogluconolactonase subfamily.</text>
</comment>
<dbReference type="GO" id="GO:0017057">
    <property type="term" value="F:6-phosphogluconolactonase activity"/>
    <property type="evidence" value="ECO:0007669"/>
    <property type="project" value="UniProtKB-UniRule"/>
</dbReference>
<dbReference type="Pfam" id="PF01182">
    <property type="entry name" value="Glucosamine_iso"/>
    <property type="match status" value="1"/>
</dbReference>
<keyword evidence="7 9" id="KW-0378">Hydrolase</keyword>
<organism evidence="9 10">
    <name type="scientific">Brevundimonas mediterranea</name>
    <dbReference type="NCBI Taxonomy" id="74329"/>
    <lineage>
        <taxon>Bacteria</taxon>
        <taxon>Pseudomonadati</taxon>
        <taxon>Pseudomonadota</taxon>
        <taxon>Alphaproteobacteria</taxon>
        <taxon>Caulobacterales</taxon>
        <taxon>Caulobacteraceae</taxon>
        <taxon>Brevundimonas</taxon>
    </lineage>
</organism>
<dbReference type="RefSeq" id="WP_221205234.1">
    <property type="nucleotide sequence ID" value="NZ_JACIDA010000002.1"/>
</dbReference>
<reference evidence="9 10" key="1">
    <citation type="submission" date="2020-08" db="EMBL/GenBank/DDBJ databases">
        <title>Genomic Encyclopedia of Type Strains, Phase IV (KMG-IV): sequencing the most valuable type-strain genomes for metagenomic binning, comparative biology and taxonomic classification.</title>
        <authorList>
            <person name="Goeker M."/>
        </authorList>
    </citation>
    <scope>NUCLEOTIDE SEQUENCE [LARGE SCALE GENOMIC DNA]</scope>
    <source>
        <strain evidence="9 10">DSM 14878</strain>
    </source>
</reference>
<evidence type="ECO:0000256" key="2">
    <source>
        <dbReference type="ARBA" id="ARBA00002681"/>
    </source>
</evidence>
<proteinExistence type="inferred from homology"/>
<comment type="caution">
    <text evidence="9">The sequence shown here is derived from an EMBL/GenBank/DDBJ whole genome shotgun (WGS) entry which is preliminary data.</text>
</comment>
<gene>
    <name evidence="7" type="primary">pgl</name>
    <name evidence="9" type="ORF">GGR11_001805</name>
</gene>
<dbReference type="SUPFAM" id="SSF100950">
    <property type="entry name" value="NagB/RpiA/CoA transferase-like"/>
    <property type="match status" value="1"/>
</dbReference>
<dbReference type="EMBL" id="JACIDA010000002">
    <property type="protein sequence ID" value="MBB3872252.1"/>
    <property type="molecule type" value="Genomic_DNA"/>
</dbReference>
<dbReference type="PANTHER" id="PTHR11054">
    <property type="entry name" value="6-PHOSPHOGLUCONOLACTONASE"/>
    <property type="match status" value="1"/>
</dbReference>
<evidence type="ECO:0000313" key="10">
    <source>
        <dbReference type="Proteomes" id="UP000532936"/>
    </source>
</evidence>
<comment type="catalytic activity">
    <reaction evidence="1 7">
        <text>6-phospho-D-glucono-1,5-lactone + H2O = 6-phospho-D-gluconate + H(+)</text>
        <dbReference type="Rhea" id="RHEA:12556"/>
        <dbReference type="ChEBI" id="CHEBI:15377"/>
        <dbReference type="ChEBI" id="CHEBI:15378"/>
        <dbReference type="ChEBI" id="CHEBI:57955"/>
        <dbReference type="ChEBI" id="CHEBI:58759"/>
        <dbReference type="EC" id="3.1.1.31"/>
    </reaction>
</comment>
<dbReference type="NCBIfam" id="TIGR01198">
    <property type="entry name" value="pgl"/>
    <property type="match status" value="1"/>
</dbReference>
<evidence type="ECO:0000256" key="6">
    <source>
        <dbReference type="ARBA" id="ARBA00020337"/>
    </source>
</evidence>
<sequence length="238" mass="25149">MSEAPVIETFPTVDAWAEAIAARLSETLGAAVRDKGSAVFAGPGGTTPAPVYRRLAATDLDWARIAVTLVDERYVPDTSPESNARLIRDVLLQDKAATGRFIPLYTPEVTVDRAAIVAAHALADAGGRFDAVLLGMGEDGHICSMFPNSPTLKTLLTPTLKPTVLGVPHGRDGAAPTLERLSINLAYLMSAGRVILGLKGDAKRRVFEQEAQGDPRIQPIAALIAAGVPLEVLYTEAS</sequence>
<feature type="domain" description="Glucosamine/galactosamine-6-phosphate isomerase" evidence="8">
    <location>
        <begin position="13"/>
        <end position="223"/>
    </location>
</feature>
<name>A0A7W6A4Z3_9CAUL</name>
<evidence type="ECO:0000256" key="3">
    <source>
        <dbReference type="ARBA" id="ARBA00004961"/>
    </source>
</evidence>
<dbReference type="GO" id="GO:0006098">
    <property type="term" value="P:pentose-phosphate shunt"/>
    <property type="evidence" value="ECO:0007669"/>
    <property type="project" value="UniProtKB-UniPathway"/>
</dbReference>